<dbReference type="GO" id="GO:0006269">
    <property type="term" value="P:DNA replication, synthesis of primer"/>
    <property type="evidence" value="ECO:0007669"/>
    <property type="project" value="UniProtKB-KW"/>
</dbReference>
<name>A0A8H8DL82_9FUNG</name>
<dbReference type="Proteomes" id="UP000673691">
    <property type="component" value="Unassembled WGS sequence"/>
</dbReference>
<dbReference type="EMBL" id="JAEFCI010002871">
    <property type="protein sequence ID" value="KAG5461947.1"/>
    <property type="molecule type" value="Genomic_DNA"/>
</dbReference>
<dbReference type="GO" id="GO:0051539">
    <property type="term" value="F:4 iron, 4 sulfur cluster binding"/>
    <property type="evidence" value="ECO:0007669"/>
    <property type="project" value="UniProtKB-KW"/>
</dbReference>
<evidence type="ECO:0000256" key="6">
    <source>
        <dbReference type="ARBA" id="ARBA00023004"/>
    </source>
</evidence>
<organism evidence="9 10">
    <name type="scientific">Olpidium bornovanus</name>
    <dbReference type="NCBI Taxonomy" id="278681"/>
    <lineage>
        <taxon>Eukaryota</taxon>
        <taxon>Fungi</taxon>
        <taxon>Fungi incertae sedis</taxon>
        <taxon>Olpidiomycota</taxon>
        <taxon>Olpidiomycotina</taxon>
        <taxon>Olpidiomycetes</taxon>
        <taxon>Olpidiales</taxon>
        <taxon>Olpidiaceae</taxon>
        <taxon>Olpidium</taxon>
    </lineage>
</organism>
<keyword evidence="6" id="KW-0408">Iron</keyword>
<comment type="cofactor">
    <cofactor evidence="1">
        <name>[4Fe-4S] cluster</name>
        <dbReference type="ChEBI" id="CHEBI:49883"/>
    </cofactor>
</comment>
<evidence type="ECO:0000313" key="10">
    <source>
        <dbReference type="Proteomes" id="UP000673691"/>
    </source>
</evidence>
<keyword evidence="3" id="KW-0639">Primosome</keyword>
<feature type="non-terminal residue" evidence="9">
    <location>
        <position position="1"/>
    </location>
</feature>
<dbReference type="Gene3D" id="1.20.930.80">
    <property type="match status" value="1"/>
</dbReference>
<gene>
    <name evidence="9" type="ORF">BJ554DRAFT_5783</name>
</gene>
<evidence type="ECO:0000313" key="9">
    <source>
        <dbReference type="EMBL" id="KAG5461947.1"/>
    </source>
</evidence>
<dbReference type="Pfam" id="PF26466">
    <property type="entry name" value="DNA_primase_lrg_N"/>
    <property type="match status" value="1"/>
</dbReference>
<evidence type="ECO:0000256" key="7">
    <source>
        <dbReference type="ARBA" id="ARBA00023014"/>
    </source>
</evidence>
<dbReference type="PANTHER" id="PTHR10537">
    <property type="entry name" value="DNA PRIMASE LARGE SUBUNIT"/>
    <property type="match status" value="1"/>
</dbReference>
<dbReference type="AlphaFoldDB" id="A0A8H8DL82"/>
<keyword evidence="4" id="KW-0235">DNA replication</keyword>
<evidence type="ECO:0000256" key="3">
    <source>
        <dbReference type="ARBA" id="ARBA00022515"/>
    </source>
</evidence>
<dbReference type="PANTHER" id="PTHR10537:SF3">
    <property type="entry name" value="DNA PRIMASE LARGE SUBUNIT"/>
    <property type="match status" value="1"/>
</dbReference>
<accession>A0A8H8DL82</accession>
<sequence>VDFEKIPDLVAKRHVYLRKGKAYLAASDQIGFIVNEFKARLMRTLEALPRMDEDERLVPVLNNMSKQTTAREYNAKRAAAGAVNAETVDNHVAHFPLCMRNLHNQLRRDEHLRHGGRLQYGLFLKVPAGIGLPLDEALLFWKRMFAKTTDDKFQKEYAYNIRHSYGMEGKRTDYTPFRYDFFELTRPKPATDAWDNGSHPPFETITHPNQYFDQSYRAAHSAG</sequence>
<evidence type="ECO:0000256" key="5">
    <source>
        <dbReference type="ARBA" id="ARBA00022723"/>
    </source>
</evidence>
<dbReference type="OrthoDB" id="421393at2759"/>
<evidence type="ECO:0000256" key="4">
    <source>
        <dbReference type="ARBA" id="ARBA00022705"/>
    </source>
</evidence>
<evidence type="ECO:0000256" key="2">
    <source>
        <dbReference type="ARBA" id="ARBA00022485"/>
    </source>
</evidence>
<evidence type="ECO:0000256" key="1">
    <source>
        <dbReference type="ARBA" id="ARBA00001966"/>
    </source>
</evidence>
<evidence type="ECO:0000259" key="8">
    <source>
        <dbReference type="Pfam" id="PF04104"/>
    </source>
</evidence>
<reference evidence="9 10" key="1">
    <citation type="journal article" name="Sci. Rep.">
        <title>Genome-scale phylogenetic analyses confirm Olpidium as the closest living zoosporic fungus to the non-flagellated, terrestrial fungi.</title>
        <authorList>
            <person name="Chang Y."/>
            <person name="Rochon D."/>
            <person name="Sekimoto S."/>
            <person name="Wang Y."/>
            <person name="Chovatia M."/>
            <person name="Sandor L."/>
            <person name="Salamov A."/>
            <person name="Grigoriev I.V."/>
            <person name="Stajich J.E."/>
            <person name="Spatafora J.W."/>
        </authorList>
    </citation>
    <scope>NUCLEOTIDE SEQUENCE [LARGE SCALE GENOMIC DNA]</scope>
    <source>
        <strain evidence="9">S191</strain>
    </source>
</reference>
<protein>
    <submittedName>
        <fullName evidence="9">Eukaryotic and archaeal DNA primase, large subunit-domain-containing protein</fullName>
    </submittedName>
</protein>
<keyword evidence="2" id="KW-0004">4Fe-4S</keyword>
<proteinExistence type="predicted"/>
<dbReference type="InterPro" id="IPR058560">
    <property type="entry name" value="DNA_primase_C"/>
</dbReference>
<keyword evidence="5" id="KW-0479">Metal-binding</keyword>
<dbReference type="InterPro" id="IPR007238">
    <property type="entry name" value="DNA_primase_lsu_euk/arc"/>
</dbReference>
<comment type="caution">
    <text evidence="9">The sequence shown here is derived from an EMBL/GenBank/DDBJ whole genome shotgun (WGS) entry which is preliminary data.</text>
</comment>
<keyword evidence="7" id="KW-0411">Iron-sulfur</keyword>
<dbReference type="GO" id="GO:0046872">
    <property type="term" value="F:metal ion binding"/>
    <property type="evidence" value="ECO:0007669"/>
    <property type="project" value="UniProtKB-KW"/>
</dbReference>
<dbReference type="GO" id="GO:0006270">
    <property type="term" value="P:DNA replication initiation"/>
    <property type="evidence" value="ECO:0007669"/>
    <property type="project" value="TreeGrafter"/>
</dbReference>
<dbReference type="Pfam" id="PF04104">
    <property type="entry name" value="DNA_primase_lrg"/>
    <property type="match status" value="1"/>
</dbReference>
<feature type="domain" description="DNA primase large subunit C-terminal" evidence="8">
    <location>
        <begin position="93"/>
        <end position="177"/>
    </location>
</feature>
<keyword evidence="10" id="KW-1185">Reference proteome</keyword>
<dbReference type="GO" id="GO:0005658">
    <property type="term" value="C:alpha DNA polymerase:primase complex"/>
    <property type="evidence" value="ECO:0007669"/>
    <property type="project" value="TreeGrafter"/>
</dbReference>